<accession>A0A2Z3GPD8</accession>
<dbReference type="AlphaFoldDB" id="A0A2Z3GPD8"/>
<proteinExistence type="predicted"/>
<feature type="domain" description="Transposase IS4-like" evidence="1">
    <location>
        <begin position="50"/>
        <end position="212"/>
    </location>
</feature>
<dbReference type="OrthoDB" id="930039at2"/>
<dbReference type="GO" id="GO:0004803">
    <property type="term" value="F:transposase activity"/>
    <property type="evidence" value="ECO:0007669"/>
    <property type="project" value="InterPro"/>
</dbReference>
<name>A0A2Z3GPD8_9BACT</name>
<dbReference type="Pfam" id="PF01609">
    <property type="entry name" value="DDE_Tnp_1"/>
    <property type="match status" value="1"/>
</dbReference>
<protein>
    <submittedName>
        <fullName evidence="2">Transposase</fullName>
    </submittedName>
</protein>
<dbReference type="GO" id="GO:0003677">
    <property type="term" value="F:DNA binding"/>
    <property type="evidence" value="ECO:0007669"/>
    <property type="project" value="InterPro"/>
</dbReference>
<dbReference type="EMBL" id="CP029145">
    <property type="protein sequence ID" value="AWM33982.1"/>
    <property type="molecule type" value="Genomic_DNA"/>
</dbReference>
<dbReference type="InterPro" id="IPR012337">
    <property type="entry name" value="RNaseH-like_sf"/>
</dbReference>
<dbReference type="InterPro" id="IPR002559">
    <property type="entry name" value="Transposase_11"/>
</dbReference>
<dbReference type="Proteomes" id="UP000245999">
    <property type="component" value="Chromosome"/>
</dbReference>
<keyword evidence="3" id="KW-1185">Reference proteome</keyword>
<sequence>MAKRQYPGNAHGMVTGIGLVNLVHSSGEAGDFLPLAYRVYASDDDELTKNDHFLAMFEQVVAEGQVLARPLLFDSWYAGSTNLKRIHRAGWAFFTTLKSNRLVNRAKESGYQGLATLGPPAPGWSQGVEIRLKEVPFAVKRFKLVATNGDIEWVMTKHLAAHLPREMVIEAVEVRWQVEEFHRSFKQLTGAEKCQCRNANAQRNHLTCCYRAWVSLRQHARRLGQTTYQAHQQQRRPYLCQLLRNLLIQALS</sequence>
<evidence type="ECO:0000313" key="3">
    <source>
        <dbReference type="Proteomes" id="UP000245999"/>
    </source>
</evidence>
<dbReference type="SUPFAM" id="SSF53098">
    <property type="entry name" value="Ribonuclease H-like"/>
    <property type="match status" value="1"/>
</dbReference>
<dbReference type="GO" id="GO:0006313">
    <property type="term" value="P:DNA transposition"/>
    <property type="evidence" value="ECO:0007669"/>
    <property type="project" value="InterPro"/>
</dbReference>
<gene>
    <name evidence="2" type="ORF">DDQ68_15015</name>
</gene>
<evidence type="ECO:0000313" key="2">
    <source>
        <dbReference type="EMBL" id="AWM33982.1"/>
    </source>
</evidence>
<evidence type="ECO:0000259" key="1">
    <source>
        <dbReference type="Pfam" id="PF01609"/>
    </source>
</evidence>
<reference evidence="3" key="1">
    <citation type="submission" date="2018-04" db="EMBL/GenBank/DDBJ databases">
        <title>Complete genome of Antarctic heterotrophic bacterium Hymenobacter nivis.</title>
        <authorList>
            <person name="Terashima M."/>
        </authorList>
    </citation>
    <scope>NUCLEOTIDE SEQUENCE [LARGE SCALE GENOMIC DNA]</scope>
    <source>
        <strain evidence="3">NBRC 111535</strain>
    </source>
</reference>
<organism evidence="2 3">
    <name type="scientific">Hymenobacter nivis</name>
    <dbReference type="NCBI Taxonomy" id="1850093"/>
    <lineage>
        <taxon>Bacteria</taxon>
        <taxon>Pseudomonadati</taxon>
        <taxon>Bacteroidota</taxon>
        <taxon>Cytophagia</taxon>
        <taxon>Cytophagales</taxon>
        <taxon>Hymenobacteraceae</taxon>
        <taxon>Hymenobacter</taxon>
    </lineage>
</organism>
<dbReference type="KEGG" id="hnv:DDQ68_15015"/>